<evidence type="ECO:0000259" key="1">
    <source>
        <dbReference type="Pfam" id="PF13456"/>
    </source>
</evidence>
<evidence type="ECO:0000313" key="3">
    <source>
        <dbReference type="Proteomes" id="UP000266723"/>
    </source>
</evidence>
<dbReference type="SUPFAM" id="SSF53098">
    <property type="entry name" value="Ribonuclease H-like"/>
    <property type="match status" value="1"/>
</dbReference>
<organism evidence="2 3">
    <name type="scientific">Brassica cretica</name>
    <name type="common">Mustard</name>
    <dbReference type="NCBI Taxonomy" id="69181"/>
    <lineage>
        <taxon>Eukaryota</taxon>
        <taxon>Viridiplantae</taxon>
        <taxon>Streptophyta</taxon>
        <taxon>Embryophyta</taxon>
        <taxon>Tracheophyta</taxon>
        <taxon>Spermatophyta</taxon>
        <taxon>Magnoliopsida</taxon>
        <taxon>eudicotyledons</taxon>
        <taxon>Gunneridae</taxon>
        <taxon>Pentapetalae</taxon>
        <taxon>rosids</taxon>
        <taxon>malvids</taxon>
        <taxon>Brassicales</taxon>
        <taxon>Brassicaceae</taxon>
        <taxon>Brassiceae</taxon>
        <taxon>Brassica</taxon>
    </lineage>
</organism>
<accession>A0ABQ7BQZ7</accession>
<dbReference type="EMBL" id="QGKV02001507">
    <property type="protein sequence ID" value="KAF3534758.1"/>
    <property type="molecule type" value="Genomic_DNA"/>
</dbReference>
<dbReference type="CDD" id="cd06222">
    <property type="entry name" value="RNase_H_like"/>
    <property type="match status" value="1"/>
</dbReference>
<proteinExistence type="predicted"/>
<reference evidence="2 3" key="1">
    <citation type="journal article" date="2020" name="BMC Genomics">
        <title>Intraspecific diversification of the crop wild relative Brassica cretica Lam. using demographic model selection.</title>
        <authorList>
            <person name="Kioukis A."/>
            <person name="Michalopoulou V.A."/>
            <person name="Briers L."/>
            <person name="Pirintsos S."/>
            <person name="Studholme D.J."/>
            <person name="Pavlidis P."/>
            <person name="Sarris P.F."/>
        </authorList>
    </citation>
    <scope>NUCLEOTIDE SEQUENCE [LARGE SCALE GENOMIC DNA]</scope>
    <source>
        <strain evidence="3">cv. PFS-1207/04</strain>
    </source>
</reference>
<evidence type="ECO:0000313" key="2">
    <source>
        <dbReference type="EMBL" id="KAF3534758.1"/>
    </source>
</evidence>
<protein>
    <recommendedName>
        <fullName evidence="1">RNase H type-1 domain-containing protein</fullName>
    </recommendedName>
</protein>
<name>A0ABQ7BQZ7_BRACR</name>
<dbReference type="InterPro" id="IPR044730">
    <property type="entry name" value="RNase_H-like_dom_plant"/>
</dbReference>
<dbReference type="InterPro" id="IPR012337">
    <property type="entry name" value="RNaseH-like_sf"/>
</dbReference>
<comment type="caution">
    <text evidence="2">The sequence shown here is derived from an EMBL/GenBank/DDBJ whole genome shotgun (WGS) entry which is preliminary data.</text>
</comment>
<sequence length="108" mass="12675">MVRPTQQDHSTEELQVLSFNICMIDGSWASTTEFSGCGWVWKDNFEKIQLLGTRNYIRRESALHSEIEALRWAMENMLQHSTYQSFWTDCKELIAMIKESHAWPSFAI</sequence>
<dbReference type="Proteomes" id="UP000266723">
    <property type="component" value="Unassembled WGS sequence"/>
</dbReference>
<dbReference type="InterPro" id="IPR002156">
    <property type="entry name" value="RNaseH_domain"/>
</dbReference>
<keyword evidence="3" id="KW-1185">Reference proteome</keyword>
<gene>
    <name evidence="2" type="ORF">DY000_02042576</name>
</gene>
<dbReference type="Pfam" id="PF13456">
    <property type="entry name" value="RVT_3"/>
    <property type="match status" value="1"/>
</dbReference>
<feature type="domain" description="RNase H type-1" evidence="1">
    <location>
        <begin position="24"/>
        <end position="100"/>
    </location>
</feature>